<dbReference type="GO" id="GO:0004252">
    <property type="term" value="F:serine-type endopeptidase activity"/>
    <property type="evidence" value="ECO:0007669"/>
    <property type="project" value="InterPro"/>
</dbReference>
<dbReference type="Pfam" id="PF00089">
    <property type="entry name" value="Trypsin"/>
    <property type="match status" value="1"/>
</dbReference>
<dbReference type="CTD" id="3026"/>
<evidence type="ECO:0000256" key="15">
    <source>
        <dbReference type="ARBA" id="ARBA00023136"/>
    </source>
</evidence>
<gene>
    <name evidence="26 27" type="primary">HABP2</name>
</gene>
<dbReference type="SUPFAM" id="SSF50494">
    <property type="entry name" value="Trypsin-like serine proteases"/>
    <property type="match status" value="1"/>
</dbReference>
<evidence type="ECO:0000256" key="8">
    <source>
        <dbReference type="ARBA" id="ARBA00022692"/>
    </source>
</evidence>
<dbReference type="STRING" id="38654.A0A3Q0GHP0"/>
<keyword evidence="6 19" id="KW-0420">Kringle</keyword>
<keyword evidence="12 20" id="KW-0720">Serine protease</keyword>
<keyword evidence="10" id="KW-0677">Repeat</keyword>
<evidence type="ECO:0000256" key="12">
    <source>
        <dbReference type="ARBA" id="ARBA00022825"/>
    </source>
</evidence>
<evidence type="ECO:0000256" key="10">
    <source>
        <dbReference type="ARBA" id="ARBA00022737"/>
    </source>
</evidence>
<keyword evidence="7 20" id="KW-0645">Protease</keyword>
<dbReference type="SMART" id="SM00179">
    <property type="entry name" value="EGF_CA"/>
    <property type="match status" value="1"/>
</dbReference>
<evidence type="ECO:0000256" key="5">
    <source>
        <dbReference type="ARBA" id="ARBA00022536"/>
    </source>
</evidence>
<organism evidence="25 26">
    <name type="scientific">Alligator sinensis</name>
    <name type="common">Chinese alligator</name>
    <dbReference type="NCBI Taxonomy" id="38654"/>
    <lineage>
        <taxon>Eukaryota</taxon>
        <taxon>Metazoa</taxon>
        <taxon>Chordata</taxon>
        <taxon>Craniata</taxon>
        <taxon>Vertebrata</taxon>
        <taxon>Euteleostomi</taxon>
        <taxon>Archelosauria</taxon>
        <taxon>Archosauria</taxon>
        <taxon>Crocodylia</taxon>
        <taxon>Alligatoridae</taxon>
        <taxon>Alligatorinae</taxon>
        <taxon>Alligator</taxon>
    </lineage>
</organism>
<keyword evidence="13" id="KW-0106">Calcium</keyword>
<dbReference type="GO" id="GO:0005886">
    <property type="term" value="C:plasma membrane"/>
    <property type="evidence" value="ECO:0007669"/>
    <property type="project" value="UniProtKB-SubCell"/>
</dbReference>
<dbReference type="CDD" id="cd00190">
    <property type="entry name" value="Tryp_SPc"/>
    <property type="match status" value="1"/>
</dbReference>
<dbReference type="FunFam" id="2.10.25.10:FF:000391">
    <property type="entry name" value="Weary, isoform C"/>
    <property type="match status" value="1"/>
</dbReference>
<dbReference type="PANTHER" id="PTHR24264">
    <property type="entry name" value="TRYPSIN-RELATED"/>
    <property type="match status" value="1"/>
</dbReference>
<dbReference type="PRINTS" id="PR00018">
    <property type="entry name" value="KRINGLE"/>
</dbReference>
<dbReference type="FunFam" id="2.40.10.10:FF:000069">
    <property type="entry name" value="Hyaluronan-binding protein 2"/>
    <property type="match status" value="1"/>
</dbReference>
<evidence type="ECO:0000259" key="22">
    <source>
        <dbReference type="PROSITE" id="PS50026"/>
    </source>
</evidence>
<dbReference type="GO" id="GO:0005615">
    <property type="term" value="C:extracellular space"/>
    <property type="evidence" value="ECO:0007669"/>
    <property type="project" value="TreeGrafter"/>
</dbReference>
<evidence type="ECO:0000256" key="19">
    <source>
        <dbReference type="PROSITE-ProRule" id="PRU00121"/>
    </source>
</evidence>
<dbReference type="Gene3D" id="2.40.10.10">
    <property type="entry name" value="Trypsin-like serine proteases"/>
    <property type="match status" value="1"/>
</dbReference>
<dbReference type="InterPro" id="IPR018056">
    <property type="entry name" value="Kringle_CS"/>
</dbReference>
<proteinExistence type="predicted"/>
<evidence type="ECO:0000313" key="27">
    <source>
        <dbReference type="RefSeq" id="XP_025058958.1"/>
    </source>
</evidence>
<dbReference type="PANTHER" id="PTHR24264:SF40">
    <property type="entry name" value="HYALURONAN-BINDING PROTEIN 2"/>
    <property type="match status" value="1"/>
</dbReference>
<evidence type="ECO:0000259" key="24">
    <source>
        <dbReference type="PROSITE" id="PS50240"/>
    </source>
</evidence>
<dbReference type="RefSeq" id="XP_025058958.1">
    <property type="nucleotide sequence ID" value="XM_025203173.1"/>
</dbReference>
<dbReference type="PROSITE" id="PS00022">
    <property type="entry name" value="EGF_1"/>
    <property type="match status" value="2"/>
</dbReference>
<dbReference type="InterPro" id="IPR001314">
    <property type="entry name" value="Peptidase_S1A"/>
</dbReference>
<feature type="disulfide bond" evidence="18">
    <location>
        <begin position="183"/>
        <end position="192"/>
    </location>
</feature>
<dbReference type="PROSITE" id="PS00134">
    <property type="entry name" value="TRYPSIN_HIS"/>
    <property type="match status" value="1"/>
</dbReference>
<dbReference type="SMART" id="SM00181">
    <property type="entry name" value="EGF"/>
    <property type="match status" value="3"/>
</dbReference>
<evidence type="ECO:0000256" key="20">
    <source>
        <dbReference type="RuleBase" id="RU363034"/>
    </source>
</evidence>
<feature type="domain" description="EGF-like" evidence="22">
    <location>
        <begin position="78"/>
        <end position="114"/>
    </location>
</feature>
<evidence type="ECO:0000256" key="16">
    <source>
        <dbReference type="ARBA" id="ARBA00023157"/>
    </source>
</evidence>
<dbReference type="PRINTS" id="PR00722">
    <property type="entry name" value="CHYMOTRYPSIN"/>
</dbReference>
<dbReference type="Pfam" id="PF00051">
    <property type="entry name" value="Kringle"/>
    <property type="match status" value="1"/>
</dbReference>
<dbReference type="InterPro" id="IPR038178">
    <property type="entry name" value="Kringle_sf"/>
</dbReference>
<dbReference type="InterPro" id="IPR043504">
    <property type="entry name" value="Peptidase_S1_PA_chymotrypsin"/>
</dbReference>
<dbReference type="InterPro" id="IPR009003">
    <property type="entry name" value="Peptidase_S1_PA"/>
</dbReference>
<evidence type="ECO:0000256" key="13">
    <source>
        <dbReference type="ARBA" id="ARBA00022837"/>
    </source>
</evidence>
<dbReference type="Proteomes" id="UP000189705">
    <property type="component" value="Unplaced"/>
</dbReference>
<dbReference type="SMART" id="SM00130">
    <property type="entry name" value="KR"/>
    <property type="match status" value="1"/>
</dbReference>
<comment type="subcellular location">
    <subcellularLocation>
        <location evidence="1">Cell membrane</location>
        <topology evidence="1">Single-pass type I membrane protein</topology>
    </subcellularLocation>
    <subcellularLocation>
        <location evidence="2">Secreted</location>
    </subcellularLocation>
</comment>
<comment type="caution">
    <text evidence="18">Lacks conserved residue(s) required for the propagation of feature annotation.</text>
</comment>
<evidence type="ECO:0000256" key="6">
    <source>
        <dbReference type="ARBA" id="ARBA00022572"/>
    </source>
</evidence>
<feature type="domain" description="Kringle" evidence="23">
    <location>
        <begin position="198"/>
        <end position="280"/>
    </location>
</feature>
<evidence type="ECO:0000256" key="3">
    <source>
        <dbReference type="ARBA" id="ARBA00022475"/>
    </source>
</evidence>
<dbReference type="InterPro" id="IPR000742">
    <property type="entry name" value="EGF"/>
</dbReference>
<keyword evidence="17" id="KW-0325">Glycoprotein</keyword>
<dbReference type="PROSITE" id="PS01186">
    <property type="entry name" value="EGF_2"/>
    <property type="match status" value="3"/>
</dbReference>
<dbReference type="SUPFAM" id="SSF57440">
    <property type="entry name" value="Kringle-like"/>
    <property type="match status" value="1"/>
</dbReference>
<evidence type="ECO:0000259" key="23">
    <source>
        <dbReference type="PROSITE" id="PS50070"/>
    </source>
</evidence>
<dbReference type="SMART" id="SM00020">
    <property type="entry name" value="Tryp_SPc"/>
    <property type="match status" value="1"/>
</dbReference>
<keyword evidence="4" id="KW-0964">Secreted</keyword>
<keyword evidence="9 21" id="KW-0732">Signal</keyword>
<dbReference type="PROSITE" id="PS00021">
    <property type="entry name" value="KRINGLE_1"/>
    <property type="match status" value="1"/>
</dbReference>
<feature type="chain" id="PRO_5044597766" evidence="21">
    <location>
        <begin position="26"/>
        <end position="562"/>
    </location>
</feature>
<evidence type="ECO:0000256" key="21">
    <source>
        <dbReference type="SAM" id="SignalP"/>
    </source>
</evidence>
<keyword evidence="16 18" id="KW-1015">Disulfide bond</keyword>
<evidence type="ECO:0000256" key="11">
    <source>
        <dbReference type="ARBA" id="ARBA00022801"/>
    </source>
</evidence>
<dbReference type="RefSeq" id="XP_025058957.1">
    <property type="nucleotide sequence ID" value="XM_025203172.1"/>
</dbReference>
<dbReference type="FunFam" id="2.10.25.10:FF:000118">
    <property type="entry name" value="protein delta homolog 2"/>
    <property type="match status" value="1"/>
</dbReference>
<evidence type="ECO:0000256" key="14">
    <source>
        <dbReference type="ARBA" id="ARBA00022989"/>
    </source>
</evidence>
<dbReference type="GeneID" id="102375125"/>
<dbReference type="InterPro" id="IPR013806">
    <property type="entry name" value="Kringle-like"/>
</dbReference>
<accession>A0A3Q0GHP0</accession>
<feature type="domain" description="Peptidase S1" evidence="24">
    <location>
        <begin position="312"/>
        <end position="555"/>
    </location>
</feature>
<evidence type="ECO:0000313" key="26">
    <source>
        <dbReference type="RefSeq" id="XP_025058957.1"/>
    </source>
</evidence>
<evidence type="ECO:0000256" key="7">
    <source>
        <dbReference type="ARBA" id="ARBA00022670"/>
    </source>
</evidence>
<dbReference type="FunFam" id="2.40.20.10:FF:000001">
    <property type="entry name" value="Urokinase-type plasminogen activator"/>
    <property type="match status" value="1"/>
</dbReference>
<evidence type="ECO:0000256" key="4">
    <source>
        <dbReference type="ARBA" id="ARBA00022525"/>
    </source>
</evidence>
<protein>
    <submittedName>
        <fullName evidence="26 27">Hyaluronan-binding protein 2 isoform X1</fullName>
    </submittedName>
</protein>
<dbReference type="CDD" id="cd00054">
    <property type="entry name" value="EGF_CA"/>
    <property type="match status" value="1"/>
</dbReference>
<dbReference type="InterPro" id="IPR033116">
    <property type="entry name" value="TRYPSIN_SER"/>
</dbReference>
<dbReference type="InterPro" id="IPR001254">
    <property type="entry name" value="Trypsin_dom"/>
</dbReference>
<evidence type="ECO:0000313" key="25">
    <source>
        <dbReference type="Proteomes" id="UP000189705"/>
    </source>
</evidence>
<feature type="disulfide bond" evidence="18">
    <location>
        <begin position="104"/>
        <end position="113"/>
    </location>
</feature>
<feature type="disulfide bond" evidence="18">
    <location>
        <begin position="164"/>
        <end position="181"/>
    </location>
</feature>
<dbReference type="SUPFAM" id="SSF57196">
    <property type="entry name" value="EGF/Laminin"/>
    <property type="match status" value="1"/>
</dbReference>
<keyword evidence="11 20" id="KW-0378">Hydrolase</keyword>
<dbReference type="CDD" id="cd00108">
    <property type="entry name" value="KR"/>
    <property type="match status" value="1"/>
</dbReference>
<keyword evidence="5 18" id="KW-0245">EGF-like domain</keyword>
<evidence type="ECO:0000256" key="18">
    <source>
        <dbReference type="PROSITE-ProRule" id="PRU00076"/>
    </source>
</evidence>
<dbReference type="PROSITE" id="PS50026">
    <property type="entry name" value="EGF_3"/>
    <property type="match status" value="2"/>
</dbReference>
<keyword evidence="25" id="KW-1185">Reference proteome</keyword>
<name>A0A3Q0GHP0_ALLSI</name>
<dbReference type="GO" id="GO:0006508">
    <property type="term" value="P:proteolysis"/>
    <property type="evidence" value="ECO:0007669"/>
    <property type="project" value="UniProtKB-KW"/>
</dbReference>
<dbReference type="InterPro" id="IPR050127">
    <property type="entry name" value="Serine_Proteases_S1"/>
</dbReference>
<dbReference type="InterPro" id="IPR000001">
    <property type="entry name" value="Kringle"/>
</dbReference>
<feature type="signal peptide" evidence="21">
    <location>
        <begin position="1"/>
        <end position="25"/>
    </location>
</feature>
<dbReference type="GO" id="GO:0007154">
    <property type="term" value="P:cell communication"/>
    <property type="evidence" value="ECO:0007669"/>
    <property type="project" value="UniProtKB-ARBA"/>
</dbReference>
<keyword evidence="8" id="KW-0812">Transmembrane</keyword>
<dbReference type="KEGG" id="asn:102375125"/>
<evidence type="ECO:0000256" key="9">
    <source>
        <dbReference type="ARBA" id="ARBA00022729"/>
    </source>
</evidence>
<dbReference type="AlphaFoldDB" id="A0A3Q0GHP0"/>
<dbReference type="InterPro" id="IPR018114">
    <property type="entry name" value="TRYPSIN_HIS"/>
</dbReference>
<evidence type="ECO:0000256" key="17">
    <source>
        <dbReference type="ARBA" id="ARBA00023180"/>
    </source>
</evidence>
<sequence>MVNGVVSFLFFPVIILLGNAPFCFSSSYSLSDDLQTDTTDIYTDNYEYYDEFSEIQDSIRTLLPHWSADWVYNYFTHPVDPCSSNPCKNNGVCERHRDNFTCTCPKPYTGTTCNSVLNTCQQHSCHRGDCLVTLTPPYFRCSCIHPYKAPNCRRASLQCTPNPCQNGGTCVRHRLRSKSTCQCVKPFRGRFCEIGPDDCYQQDGYQYRGRVNQLINGKTCLHWTSHLLLGDRFIAFMENADNYGIGDHNFCRNPDGDEKPWCFVHSGNKVKWDFCDISPCSETEEDPTTTVNPTEPPKTCGQPGTVRSFKRIYGGTKSTPGKHPWMASLQRKYSLSAFEPKGHFCGGVLIEPCWVLTAGHCVQIKEENLQVFLGKQDLKRREYHEQKFNVEKIIRYPLYKDDDGIPINDIALLKLKPFDGHCALETKYVKTVCLPDSQFPDGTECHISGWGETEAGEESHQLLDARVKLISQKRCNARSAHNNMLDESMFCAGNLERSGVDSCQGDSGGPLTCVQDGSYYIYGIVSWGDQCGLKQKPGVYTRVTTFLSWIKSKIRSRSSSHY</sequence>
<dbReference type="Gene3D" id="2.10.25.10">
    <property type="entry name" value="Laminin"/>
    <property type="match status" value="2"/>
</dbReference>
<keyword evidence="3" id="KW-1003">Cell membrane</keyword>
<keyword evidence="15" id="KW-0472">Membrane</keyword>
<dbReference type="GO" id="GO:0005509">
    <property type="term" value="F:calcium ion binding"/>
    <property type="evidence" value="ECO:0007669"/>
    <property type="project" value="InterPro"/>
</dbReference>
<feature type="domain" description="EGF-like" evidence="22">
    <location>
        <begin position="155"/>
        <end position="193"/>
    </location>
</feature>
<reference evidence="26 27" key="1">
    <citation type="submission" date="2025-04" db="UniProtKB">
        <authorList>
            <consortium name="RefSeq"/>
        </authorList>
    </citation>
    <scope>IDENTIFICATION</scope>
</reference>
<evidence type="ECO:0000256" key="1">
    <source>
        <dbReference type="ARBA" id="ARBA00004251"/>
    </source>
</evidence>
<dbReference type="PROSITE" id="PS00135">
    <property type="entry name" value="TRYPSIN_SER"/>
    <property type="match status" value="1"/>
</dbReference>
<dbReference type="InterPro" id="IPR001881">
    <property type="entry name" value="EGF-like_Ca-bd_dom"/>
</dbReference>
<dbReference type="PROSITE" id="PS50240">
    <property type="entry name" value="TRYPSIN_DOM"/>
    <property type="match status" value="1"/>
</dbReference>
<dbReference type="Pfam" id="PF00008">
    <property type="entry name" value="EGF"/>
    <property type="match status" value="2"/>
</dbReference>
<keyword evidence="14" id="KW-1133">Transmembrane helix</keyword>
<dbReference type="GO" id="GO:0023052">
    <property type="term" value="P:signaling"/>
    <property type="evidence" value="ECO:0007669"/>
    <property type="project" value="UniProtKB-ARBA"/>
</dbReference>
<evidence type="ECO:0000256" key="2">
    <source>
        <dbReference type="ARBA" id="ARBA00004613"/>
    </source>
</evidence>
<dbReference type="Gene3D" id="2.40.20.10">
    <property type="entry name" value="Plasminogen Kringle 4"/>
    <property type="match status" value="1"/>
</dbReference>
<dbReference type="PROSITE" id="PS50070">
    <property type="entry name" value="KRINGLE_2"/>
    <property type="match status" value="1"/>
</dbReference>